<name>A0ACC2N050_9HYME</name>
<sequence>MDHHYFETEHKVQIKVQDAVRKYRQLQSASSQGQIESVDLLLDAGALVNGHPICRFLQSPLHLSVYSGNLKIIERLLSAGASVNVMYSGDTPLTLAAKLGKFKIVDLLLESNGIKNCANDDQINHLHIACMRNRVDIARELLHCESDINAAVSCKSHYWPGLTPFHFAVQFQCLETVEFLLNIGADITIKDPKEFTPLQLAYLLGYNQIVDSILLVHDRNVSNPFEYEKLSHFHIACIRNQPKIVEHFIDLGVDLQDPIPGSSVCSVTGTVISLAIQHQCTDVVKLLLQHRTCDEFSRYEKLGMIKDAYCTGNMEIVELLKKSSQLGEKIRKFHLNYLGLLNDRCDREIKKWKSVTPNELNVPITSSGCTILHAAIQCKNEHVSKFLVNQGADYTIQDIKGKSPLHLAFEHNMNDLVDLMLISGKRFFKNIVDNNGFSHFHIACASNNAKAVQSFLKLGVNVNSCVNSNSIFWPGYTALHFTTEFNCEKVAQLLLKHGANYSATNASSLSAFDIAFMKAHTFVSSFVSYNRSLSNTVAFDCMKLILTFHLKRKDKWFNDRGVSLLHLACMKFESCSYPLDEEGIPRQRVESYFTPLEELIKLLKSHSGEVNKAIHKMNTSWDGFTPLHFAVGHYDLREHAMALIQNGADVLAQNANEDTPMHFQSDLMVSHEFILDLQHSRLLTSNHVGTEGFSIFHRLCTQGNVDLIKFMLERGVDPNHPTLNRGLGYEDDTSLHLIIRRSSDSSLGVAKLLLDHGADPNVRDFEKSTPLHLMYNCKNRIEIMDTLLSYGADINIHNPQLDTPLISLFKNLSINVWTGGLGKYSALIVSFLGNGADISCSNVTGETAFSIAYGWASHSLNRIQESLDVFHVLELLSKHIIKLENIGIYVSDRDEDLHSLLFSKYSNLLKFDRDTYARECVNELKLLKKTRIDSHASLRDILFQSPKEIAIKSQNSTVQNLVDSDEFCKKYPIYGALVKSRIKQGQVRWRLLNESVKALKVLSGITLPRVCSGIILQYLTIEDLRNITESNKNRLRI</sequence>
<keyword evidence="2" id="KW-1185">Reference proteome</keyword>
<evidence type="ECO:0000313" key="1">
    <source>
        <dbReference type="EMBL" id="KAJ8664318.1"/>
    </source>
</evidence>
<evidence type="ECO:0000313" key="2">
    <source>
        <dbReference type="Proteomes" id="UP001239111"/>
    </source>
</evidence>
<dbReference type="Proteomes" id="UP001239111">
    <property type="component" value="Chromosome 4"/>
</dbReference>
<proteinExistence type="predicted"/>
<comment type="caution">
    <text evidence="1">The sequence shown here is derived from an EMBL/GenBank/DDBJ whole genome shotgun (WGS) entry which is preliminary data.</text>
</comment>
<accession>A0ACC2N050</accession>
<protein>
    <submittedName>
        <fullName evidence="1">Uncharacterized protein</fullName>
    </submittedName>
</protein>
<organism evidence="1 2">
    <name type="scientific">Eretmocerus hayati</name>
    <dbReference type="NCBI Taxonomy" id="131215"/>
    <lineage>
        <taxon>Eukaryota</taxon>
        <taxon>Metazoa</taxon>
        <taxon>Ecdysozoa</taxon>
        <taxon>Arthropoda</taxon>
        <taxon>Hexapoda</taxon>
        <taxon>Insecta</taxon>
        <taxon>Pterygota</taxon>
        <taxon>Neoptera</taxon>
        <taxon>Endopterygota</taxon>
        <taxon>Hymenoptera</taxon>
        <taxon>Apocrita</taxon>
        <taxon>Proctotrupomorpha</taxon>
        <taxon>Chalcidoidea</taxon>
        <taxon>Aphelinidae</taxon>
        <taxon>Aphelininae</taxon>
        <taxon>Eretmocerus</taxon>
    </lineage>
</organism>
<reference evidence="1" key="1">
    <citation type="submission" date="2023-04" db="EMBL/GenBank/DDBJ databases">
        <title>A chromosome-level genome assembly of the parasitoid wasp Eretmocerus hayati.</title>
        <authorList>
            <person name="Zhong Y."/>
            <person name="Liu S."/>
            <person name="Liu Y."/>
        </authorList>
    </citation>
    <scope>NUCLEOTIDE SEQUENCE</scope>
    <source>
        <strain evidence="1">ZJU_SS_LIU_2023</strain>
    </source>
</reference>
<dbReference type="EMBL" id="CM056744">
    <property type="protein sequence ID" value="KAJ8664318.1"/>
    <property type="molecule type" value="Genomic_DNA"/>
</dbReference>
<gene>
    <name evidence="1" type="ORF">QAD02_005980</name>
</gene>